<dbReference type="EMBL" id="FOCC01000002">
    <property type="protein sequence ID" value="SEM39572.1"/>
    <property type="molecule type" value="Genomic_DNA"/>
</dbReference>
<keyword evidence="7" id="KW-0055">Arginine biosynthesis</keyword>
<dbReference type="SUPFAM" id="SSF55252">
    <property type="entry name" value="C-terminal domain of arginine repressor"/>
    <property type="match status" value="1"/>
</dbReference>
<dbReference type="InterPro" id="IPR001669">
    <property type="entry name" value="Arg_repress"/>
</dbReference>
<evidence type="ECO:0000256" key="3">
    <source>
        <dbReference type="ARBA" id="ARBA00022490"/>
    </source>
</evidence>
<evidence type="ECO:0000256" key="1">
    <source>
        <dbReference type="ARBA" id="ARBA00004496"/>
    </source>
</evidence>
<evidence type="ECO:0000313" key="10">
    <source>
        <dbReference type="EMBL" id="SEM39572.1"/>
    </source>
</evidence>
<dbReference type="InterPro" id="IPR020899">
    <property type="entry name" value="Arg_repress_C"/>
</dbReference>
<dbReference type="Gene3D" id="3.30.1360.40">
    <property type="match status" value="1"/>
</dbReference>
<reference evidence="10 11" key="1">
    <citation type="submission" date="2016-10" db="EMBL/GenBank/DDBJ databases">
        <authorList>
            <person name="Varghese N."/>
            <person name="Submissions S."/>
        </authorList>
    </citation>
    <scope>NUCLEOTIDE SEQUENCE [LARGE SCALE GENOMIC DNA]</scope>
    <source>
        <strain evidence="10 11">WC1T17</strain>
    </source>
</reference>
<accession>A0ABY1A9I0</accession>
<evidence type="ECO:0000256" key="2">
    <source>
        <dbReference type="ARBA" id="ARBA00008316"/>
    </source>
</evidence>
<evidence type="ECO:0000256" key="6">
    <source>
        <dbReference type="ARBA" id="ARBA00023163"/>
    </source>
</evidence>
<dbReference type="SUPFAM" id="SSF46785">
    <property type="entry name" value="Winged helix' DNA-binding domain"/>
    <property type="match status" value="1"/>
</dbReference>
<dbReference type="HAMAP" id="MF_00173">
    <property type="entry name" value="Arg_repressor"/>
    <property type="match status" value="1"/>
</dbReference>
<comment type="pathway">
    <text evidence="7">Amino-acid biosynthesis; L-arginine biosynthesis [regulation].</text>
</comment>
<organism evidence="10 11">
    <name type="scientific">Ligilactobacillus ruminis</name>
    <dbReference type="NCBI Taxonomy" id="1623"/>
    <lineage>
        <taxon>Bacteria</taxon>
        <taxon>Bacillati</taxon>
        <taxon>Bacillota</taxon>
        <taxon>Bacilli</taxon>
        <taxon>Lactobacillales</taxon>
        <taxon>Lactobacillaceae</taxon>
        <taxon>Ligilactobacillus</taxon>
    </lineage>
</organism>
<name>A0ABY1A9I0_9LACO</name>
<dbReference type="PANTHER" id="PTHR34471:SF1">
    <property type="entry name" value="ARGININE REPRESSOR"/>
    <property type="match status" value="1"/>
</dbReference>
<dbReference type="InterPro" id="IPR020900">
    <property type="entry name" value="Arg_repress_DNA-bd"/>
</dbReference>
<feature type="domain" description="Arginine repressor DNA-binding" evidence="8">
    <location>
        <begin position="1"/>
        <end position="69"/>
    </location>
</feature>
<dbReference type="Pfam" id="PF01316">
    <property type="entry name" value="Arg_repressor"/>
    <property type="match status" value="1"/>
</dbReference>
<evidence type="ECO:0000256" key="5">
    <source>
        <dbReference type="ARBA" id="ARBA00023125"/>
    </source>
</evidence>
<sequence length="151" mass="17253">MKKSDRQRIIRHLIKENDIYRQEDLVAKLLEKGITVTQATISRDVKEMQLMKVPTENGSYRYSIPVSTKIDAQNKLNQLLKEVYLSSACHRDLCMLKVLPGNGPVVSNLLSQLNYDGLFAVLGDDDTVMLFTESEADAQRFQHQIIEISNR</sequence>
<keyword evidence="7" id="KW-0678">Repressor</keyword>
<evidence type="ECO:0000259" key="9">
    <source>
        <dbReference type="Pfam" id="PF02863"/>
    </source>
</evidence>
<keyword evidence="3 7" id="KW-0963">Cytoplasm</keyword>
<dbReference type="Pfam" id="PF02863">
    <property type="entry name" value="Arg_repressor_C"/>
    <property type="match status" value="1"/>
</dbReference>
<feature type="domain" description="Arginine repressor C-terminal" evidence="9">
    <location>
        <begin position="80"/>
        <end position="145"/>
    </location>
</feature>
<dbReference type="PRINTS" id="PR01467">
    <property type="entry name" value="ARGREPRESSOR"/>
</dbReference>
<comment type="caution">
    <text evidence="10">The sequence shown here is derived from an EMBL/GenBank/DDBJ whole genome shotgun (WGS) entry which is preliminary data.</text>
</comment>
<evidence type="ECO:0000256" key="4">
    <source>
        <dbReference type="ARBA" id="ARBA00023015"/>
    </source>
</evidence>
<evidence type="ECO:0000256" key="7">
    <source>
        <dbReference type="HAMAP-Rule" id="MF_00173"/>
    </source>
</evidence>
<evidence type="ECO:0000259" key="8">
    <source>
        <dbReference type="Pfam" id="PF01316"/>
    </source>
</evidence>
<dbReference type="PANTHER" id="PTHR34471">
    <property type="entry name" value="ARGININE REPRESSOR"/>
    <property type="match status" value="1"/>
</dbReference>
<comment type="function">
    <text evidence="7">Regulates arginine biosynthesis genes.</text>
</comment>
<dbReference type="InterPro" id="IPR036388">
    <property type="entry name" value="WH-like_DNA-bd_sf"/>
</dbReference>
<dbReference type="Proteomes" id="UP000182089">
    <property type="component" value="Unassembled WGS sequence"/>
</dbReference>
<keyword evidence="5 7" id="KW-0238">DNA-binding</keyword>
<keyword evidence="7" id="KW-0028">Amino-acid biosynthesis</keyword>
<proteinExistence type="inferred from homology"/>
<gene>
    <name evidence="7" type="primary">argR</name>
    <name evidence="10" type="ORF">SAMN05216431_10258</name>
</gene>
<comment type="similarity">
    <text evidence="2 7">Belongs to the ArgR family.</text>
</comment>
<keyword evidence="6 7" id="KW-0804">Transcription</keyword>
<protein>
    <recommendedName>
        <fullName evidence="7">Arginine repressor</fullName>
    </recommendedName>
</protein>
<evidence type="ECO:0000313" key="11">
    <source>
        <dbReference type="Proteomes" id="UP000182089"/>
    </source>
</evidence>
<comment type="subcellular location">
    <subcellularLocation>
        <location evidence="1 7">Cytoplasm</location>
    </subcellularLocation>
</comment>
<dbReference type="Gene3D" id="1.10.10.10">
    <property type="entry name" value="Winged helix-like DNA-binding domain superfamily/Winged helix DNA-binding domain"/>
    <property type="match status" value="1"/>
</dbReference>
<dbReference type="InterPro" id="IPR036251">
    <property type="entry name" value="Arg_repress_C_sf"/>
</dbReference>
<keyword evidence="4 7" id="KW-0805">Transcription regulation</keyword>
<dbReference type="InterPro" id="IPR036390">
    <property type="entry name" value="WH_DNA-bd_sf"/>
</dbReference>